<proteinExistence type="predicted"/>
<organism evidence="2 3">
    <name type="scientific">Ignatzschineria rhizosphaerae</name>
    <dbReference type="NCBI Taxonomy" id="2923279"/>
    <lineage>
        <taxon>Bacteria</taxon>
        <taxon>Pseudomonadati</taxon>
        <taxon>Pseudomonadota</taxon>
        <taxon>Gammaproteobacteria</taxon>
        <taxon>Cardiobacteriales</taxon>
        <taxon>Ignatzschineriaceae</taxon>
        <taxon>Ignatzschineria</taxon>
    </lineage>
</organism>
<evidence type="ECO:0000256" key="1">
    <source>
        <dbReference type="SAM" id="SignalP"/>
    </source>
</evidence>
<accession>A0ABY3X6X4</accession>
<reference evidence="2 3" key="1">
    <citation type="submission" date="2022-03" db="EMBL/GenBank/DDBJ databases">
        <title>Ignatzschineria rhizosphaerae HR5S32.</title>
        <authorList>
            <person name="Sun J.Q."/>
            <person name="Feng J.Y."/>
        </authorList>
    </citation>
    <scope>NUCLEOTIDE SEQUENCE [LARGE SCALE GENOMIC DNA]</scope>
    <source>
        <strain evidence="2 3">HR5S32</strain>
    </source>
</reference>
<sequence>MKRVMIGCCLLGMFSLAQSKEFQIPTDLALEGIAEPIYQVVMSNEAVGLKDTRIFNEAGYLTAVLQEFVYMPTQSYAIYAPYEGSERALQFYVSDEHDFKQLQRSQLKSLEIESIPGKQEWFDAYNTQTSYGGQVMMKIEYGANFMPMKMESPDMDLNFIYLEDHSDPAASEMEKEKIYISVLKRDAKGNWLERATIMLHPLDRSERIKTIEKREITYRD</sequence>
<keyword evidence="3" id="KW-1185">Reference proteome</keyword>
<dbReference type="EMBL" id="CP093379">
    <property type="protein sequence ID" value="UNM96481.1"/>
    <property type="molecule type" value="Genomic_DNA"/>
</dbReference>
<feature type="signal peptide" evidence="1">
    <location>
        <begin position="1"/>
        <end position="19"/>
    </location>
</feature>
<feature type="chain" id="PRO_5045700074" description="Outer membrane lipoprotein-sorting protein" evidence="1">
    <location>
        <begin position="20"/>
        <end position="220"/>
    </location>
</feature>
<gene>
    <name evidence="2" type="ORF">MMG00_01015</name>
</gene>
<evidence type="ECO:0000313" key="2">
    <source>
        <dbReference type="EMBL" id="UNM96481.1"/>
    </source>
</evidence>
<evidence type="ECO:0000313" key="3">
    <source>
        <dbReference type="Proteomes" id="UP000829542"/>
    </source>
</evidence>
<name>A0ABY3X6X4_9GAMM</name>
<keyword evidence="1" id="KW-0732">Signal</keyword>
<dbReference type="Proteomes" id="UP000829542">
    <property type="component" value="Chromosome"/>
</dbReference>
<evidence type="ECO:0008006" key="4">
    <source>
        <dbReference type="Google" id="ProtNLM"/>
    </source>
</evidence>
<protein>
    <recommendedName>
        <fullName evidence="4">Outer membrane lipoprotein-sorting protein</fullName>
    </recommendedName>
</protein>
<dbReference type="RefSeq" id="WP_242150151.1">
    <property type="nucleotide sequence ID" value="NZ_CP093379.1"/>
</dbReference>